<feature type="compositionally biased region" description="Acidic residues" evidence="1">
    <location>
        <begin position="164"/>
        <end position="188"/>
    </location>
</feature>
<feature type="region of interest" description="Disordered" evidence="1">
    <location>
        <begin position="15"/>
        <end position="71"/>
    </location>
</feature>
<feature type="compositionally biased region" description="Polar residues" evidence="1">
    <location>
        <begin position="42"/>
        <end position="63"/>
    </location>
</feature>
<organism evidence="2 3">
    <name type="scientific">Cladosporium halotolerans</name>
    <dbReference type="NCBI Taxonomy" id="1052096"/>
    <lineage>
        <taxon>Eukaryota</taxon>
        <taxon>Fungi</taxon>
        <taxon>Dikarya</taxon>
        <taxon>Ascomycota</taxon>
        <taxon>Pezizomycotina</taxon>
        <taxon>Dothideomycetes</taxon>
        <taxon>Dothideomycetidae</taxon>
        <taxon>Cladosporiales</taxon>
        <taxon>Cladosporiaceae</taxon>
        <taxon>Cladosporium</taxon>
    </lineage>
</organism>
<comment type="caution">
    <text evidence="2">The sequence shown here is derived from an EMBL/GenBank/DDBJ whole genome shotgun (WGS) entry which is preliminary data.</text>
</comment>
<dbReference type="Proteomes" id="UP000803884">
    <property type="component" value="Unassembled WGS sequence"/>
</dbReference>
<evidence type="ECO:0000313" key="3">
    <source>
        <dbReference type="Proteomes" id="UP000803884"/>
    </source>
</evidence>
<evidence type="ECO:0000313" key="2">
    <source>
        <dbReference type="EMBL" id="KAL1589044.1"/>
    </source>
</evidence>
<keyword evidence="3" id="KW-1185">Reference proteome</keyword>
<evidence type="ECO:0008006" key="4">
    <source>
        <dbReference type="Google" id="ProtNLM"/>
    </source>
</evidence>
<evidence type="ECO:0000256" key="1">
    <source>
        <dbReference type="SAM" id="MobiDB-lite"/>
    </source>
</evidence>
<feature type="compositionally biased region" description="Basic and acidic residues" evidence="1">
    <location>
        <begin position="143"/>
        <end position="163"/>
    </location>
</feature>
<dbReference type="GeneID" id="96003646"/>
<accession>A0AB34KVH6</accession>
<dbReference type="AlphaFoldDB" id="A0AB34KVH6"/>
<protein>
    <recommendedName>
        <fullName evidence="4">Chromo domain-containing protein</fullName>
    </recommendedName>
</protein>
<feature type="region of interest" description="Disordered" evidence="1">
    <location>
        <begin position="143"/>
        <end position="188"/>
    </location>
</feature>
<reference evidence="2 3" key="1">
    <citation type="journal article" date="2020" name="Microbiol. Resour. Announc.">
        <title>Draft Genome Sequence of a Cladosporium Species Isolated from the Mesophotic Ascidian Didemnum maculosum.</title>
        <authorList>
            <person name="Gioti A."/>
            <person name="Siaperas R."/>
            <person name="Nikolaivits E."/>
            <person name="Le Goff G."/>
            <person name="Ouazzani J."/>
            <person name="Kotoulas G."/>
            <person name="Topakas E."/>
        </authorList>
    </citation>
    <scope>NUCLEOTIDE SEQUENCE [LARGE SCALE GENOMIC DNA]</scope>
    <source>
        <strain evidence="2 3">TM138-S3</strain>
    </source>
</reference>
<gene>
    <name evidence="2" type="ORF">WHR41_02202</name>
</gene>
<sequence length="188" mass="21178">MAGLGESYSALAQRSITLSRTPRRRIATSTAPDADSPKESVLVTQKTKSHGKSPQSNQTTPNDSKGKPRTLFQSTRVVLIGARAPRATRRTGHIGNYNFLEDHPYDIRGIMAESKNHYKIRWAGEDPDGNKWIDTWVPKDHADEGAKEDWEFRKSWGRQKEFDDRSEDPDQDSDVDSDEDSEGSSDED</sequence>
<dbReference type="EMBL" id="JAAQHG020000005">
    <property type="protein sequence ID" value="KAL1589044.1"/>
    <property type="molecule type" value="Genomic_DNA"/>
</dbReference>
<name>A0AB34KVH6_9PEZI</name>
<proteinExistence type="predicted"/>
<dbReference type="RefSeq" id="XP_069232149.1">
    <property type="nucleotide sequence ID" value="XM_069370808.1"/>
</dbReference>